<reference evidence="2 3" key="1">
    <citation type="submission" date="2024-01" db="EMBL/GenBank/DDBJ databases">
        <title>The complete chloroplast genome sequence of Lithospermum erythrorhizon: insights into the phylogenetic relationship among Boraginaceae species and the maternal lineages of purple gromwells.</title>
        <authorList>
            <person name="Okada T."/>
            <person name="Watanabe K."/>
        </authorList>
    </citation>
    <scope>NUCLEOTIDE SEQUENCE [LARGE SCALE GENOMIC DNA]</scope>
</reference>
<evidence type="ECO:0008006" key="4">
    <source>
        <dbReference type="Google" id="ProtNLM"/>
    </source>
</evidence>
<keyword evidence="1" id="KW-0175">Coiled coil</keyword>
<organism evidence="2 3">
    <name type="scientific">Lithospermum erythrorhizon</name>
    <name type="common">Purple gromwell</name>
    <name type="synonym">Lithospermum officinale var. erythrorhizon</name>
    <dbReference type="NCBI Taxonomy" id="34254"/>
    <lineage>
        <taxon>Eukaryota</taxon>
        <taxon>Viridiplantae</taxon>
        <taxon>Streptophyta</taxon>
        <taxon>Embryophyta</taxon>
        <taxon>Tracheophyta</taxon>
        <taxon>Spermatophyta</taxon>
        <taxon>Magnoliopsida</taxon>
        <taxon>eudicotyledons</taxon>
        <taxon>Gunneridae</taxon>
        <taxon>Pentapetalae</taxon>
        <taxon>asterids</taxon>
        <taxon>lamiids</taxon>
        <taxon>Boraginales</taxon>
        <taxon>Boraginaceae</taxon>
        <taxon>Boraginoideae</taxon>
        <taxon>Lithospermeae</taxon>
        <taxon>Lithospermum</taxon>
    </lineage>
</organism>
<sequence>MKRKKTSLTDLSYDVLSHIMHCVASSSGGASNILILSSVCRVFKDLSNDTNILKDVKFHGIRLLGLRVSPWHLNGLLFKCMQSGNHSAFECVFEYVDSLSGSYKYHKMKLFRWTVIRLARIRAVDIVNTRSRRKDLDEAIEEYQKAYDAMDIDMRKLKELLGMLKAVINL</sequence>
<evidence type="ECO:0000313" key="3">
    <source>
        <dbReference type="Proteomes" id="UP001454036"/>
    </source>
</evidence>
<evidence type="ECO:0000256" key="1">
    <source>
        <dbReference type="SAM" id="Coils"/>
    </source>
</evidence>
<keyword evidence="3" id="KW-1185">Reference proteome</keyword>
<evidence type="ECO:0000313" key="2">
    <source>
        <dbReference type="EMBL" id="GAA0166691.1"/>
    </source>
</evidence>
<name>A0AAV3QTU0_LITER</name>
<protein>
    <recommendedName>
        <fullName evidence="4">F-box protein</fullName>
    </recommendedName>
</protein>
<feature type="coiled-coil region" evidence="1">
    <location>
        <begin position="126"/>
        <end position="160"/>
    </location>
</feature>
<comment type="caution">
    <text evidence="2">The sequence shown here is derived from an EMBL/GenBank/DDBJ whole genome shotgun (WGS) entry which is preliminary data.</text>
</comment>
<proteinExistence type="predicted"/>
<dbReference type="AlphaFoldDB" id="A0AAV3QTU0"/>
<accession>A0AAV3QTU0</accession>
<gene>
    <name evidence="2" type="ORF">LIER_21791</name>
</gene>
<dbReference type="EMBL" id="BAABME010005819">
    <property type="protein sequence ID" value="GAA0166691.1"/>
    <property type="molecule type" value="Genomic_DNA"/>
</dbReference>
<dbReference type="Proteomes" id="UP001454036">
    <property type="component" value="Unassembled WGS sequence"/>
</dbReference>